<accession>A0A0F6Z6V7</accession>
<name>A0A0F6Z6V7_9CORY</name>
<sequence length="166" mass="18503">MIHHIDCMPTDVSAEALGVSWNGESPEVLVDKLIDASPHPSTCHLAVIGGSHVVTVETPDGRFREEISCHAQEAEDSRWPLPDSITRENYLLQTNVAVLSEEDFARAAEEISNGDDDWLIASFPGAGEHHLTALTAEFLEDVWEWFSHHLYPEELTIVSTRSIYKP</sequence>
<gene>
    <name evidence="1" type="ORF">YH66_13590</name>
</gene>
<dbReference type="Proteomes" id="UP000034037">
    <property type="component" value="Chromosome"/>
</dbReference>
<dbReference type="InterPro" id="IPR024486">
    <property type="entry name" value="DUF2617"/>
</dbReference>
<reference evidence="1 2" key="1">
    <citation type="submission" date="2015-04" db="EMBL/GenBank/DDBJ databases">
        <title>Complete Genome Sequence of Brevibacterium flavum ATCC 15168.</title>
        <authorList>
            <person name="Ahn J."/>
            <person name="Park G."/>
            <person name="Jeon W."/>
            <person name="Jang Y."/>
            <person name="Jang M."/>
            <person name="Lee H."/>
            <person name="Lee H."/>
        </authorList>
    </citation>
    <scope>NUCLEOTIDE SEQUENCE [LARGE SCALE GENOMIC DNA]</scope>
    <source>
        <strain evidence="1 2">ATCC 15168</strain>
    </source>
</reference>
<evidence type="ECO:0000313" key="1">
    <source>
        <dbReference type="EMBL" id="AKF28477.1"/>
    </source>
</evidence>
<dbReference type="HOGENOM" id="CLU_100609_1_0_11"/>
<evidence type="ECO:0000313" key="2">
    <source>
        <dbReference type="Proteomes" id="UP000034037"/>
    </source>
</evidence>
<dbReference type="GeneID" id="1020652"/>
<organism evidence="1 2">
    <name type="scientific">[Brevibacterium] flavum</name>
    <dbReference type="NCBI Taxonomy" id="92706"/>
    <lineage>
        <taxon>Bacteria</taxon>
        <taxon>Bacillati</taxon>
        <taxon>Actinomycetota</taxon>
        <taxon>Actinomycetes</taxon>
        <taxon>Mycobacteriales</taxon>
        <taxon>Corynebacteriaceae</taxon>
        <taxon>Corynebacterium</taxon>
    </lineage>
</organism>
<proteinExistence type="predicted"/>
<protein>
    <recommendedName>
        <fullName evidence="3">DUF2617 domain-containing protein</fullName>
    </recommendedName>
</protein>
<dbReference type="Pfam" id="PF10936">
    <property type="entry name" value="DUF2617"/>
    <property type="match status" value="1"/>
</dbReference>
<dbReference type="RefSeq" id="WP_003853776.1">
    <property type="nucleotide sequence ID" value="NZ_CP011309.1"/>
</dbReference>
<evidence type="ECO:0008006" key="3">
    <source>
        <dbReference type="Google" id="ProtNLM"/>
    </source>
</evidence>
<keyword evidence="2" id="KW-1185">Reference proteome</keyword>
<dbReference type="PATRIC" id="fig|92706.3.peg.2847"/>
<dbReference type="EMBL" id="CP011309">
    <property type="protein sequence ID" value="AKF28477.1"/>
    <property type="molecule type" value="Genomic_DNA"/>
</dbReference>
<dbReference type="AlphaFoldDB" id="A0A0F6Z6V7"/>